<dbReference type="AlphaFoldDB" id="A0A7X1YEF2"/>
<reference evidence="1 2" key="1">
    <citation type="submission" date="2019-10" db="EMBL/GenBank/DDBJ databases">
        <title>Evaluation of single-gene subtyping targets for Pseudomonas.</title>
        <authorList>
            <person name="Reichler S.J."/>
            <person name="Orsi R.H."/>
            <person name="Wiedmann M."/>
            <person name="Martin N.H."/>
            <person name="Murphy S.I."/>
        </authorList>
    </citation>
    <scope>NUCLEOTIDE SEQUENCE [LARGE SCALE GENOMIC DNA]</scope>
    <source>
        <strain evidence="1 2">FSL R10-2107</strain>
    </source>
</reference>
<accession>A0A7X1YEF2</accession>
<keyword evidence="2" id="KW-1185">Reference proteome</keyword>
<dbReference type="Proteomes" id="UP000470186">
    <property type="component" value="Unassembled WGS sequence"/>
</dbReference>
<comment type="caution">
    <text evidence="1">The sequence shown here is derived from an EMBL/GenBank/DDBJ whole genome shotgun (WGS) entry which is preliminary data.</text>
</comment>
<name>A0A7X1YEF2_9PSED</name>
<protein>
    <submittedName>
        <fullName evidence="1">Uncharacterized protein</fullName>
    </submittedName>
</protein>
<evidence type="ECO:0000313" key="1">
    <source>
        <dbReference type="EMBL" id="MQU35576.1"/>
    </source>
</evidence>
<proteinExistence type="predicted"/>
<gene>
    <name evidence="1" type="ORF">GHO30_30280</name>
</gene>
<dbReference type="EMBL" id="WIVX01000460">
    <property type="protein sequence ID" value="MQU35576.1"/>
    <property type="molecule type" value="Genomic_DNA"/>
</dbReference>
<organism evidence="1 2">
    <name type="scientific">Pseudomonas helleri</name>
    <dbReference type="NCBI Taxonomy" id="1608996"/>
    <lineage>
        <taxon>Bacteria</taxon>
        <taxon>Pseudomonadati</taxon>
        <taxon>Pseudomonadota</taxon>
        <taxon>Gammaproteobacteria</taxon>
        <taxon>Pseudomonadales</taxon>
        <taxon>Pseudomonadaceae</taxon>
        <taxon>Pseudomonas</taxon>
    </lineage>
</organism>
<evidence type="ECO:0000313" key="2">
    <source>
        <dbReference type="Proteomes" id="UP000470186"/>
    </source>
</evidence>
<sequence length="98" mass="11025">MPHTLDHQLNEKLRDAQLAFYLTHAVPNDARLTALGLAQTLKTAEDLYTHWLLDVLVSQAVPPVGWLAPLPACSNISMAFHWVWSPVMNPRACLQRNL</sequence>
<dbReference type="RefSeq" id="WP_153351871.1">
    <property type="nucleotide sequence ID" value="NZ_JBQDSB010000008.1"/>
</dbReference>